<evidence type="ECO:0000313" key="9">
    <source>
        <dbReference type="Proteomes" id="UP001457282"/>
    </source>
</evidence>
<dbReference type="SMART" id="SM00184">
    <property type="entry name" value="RING"/>
    <property type="match status" value="1"/>
</dbReference>
<gene>
    <name evidence="8" type="ORF">M0R45_033754</name>
</gene>
<dbReference type="Pfam" id="PF13639">
    <property type="entry name" value="zf-RING_2"/>
    <property type="match status" value="1"/>
</dbReference>
<dbReference type="PANTHER" id="PTHR15710">
    <property type="entry name" value="E3 UBIQUITIN-PROTEIN LIGASE PRAJA"/>
    <property type="match status" value="1"/>
</dbReference>
<organism evidence="8 9">
    <name type="scientific">Rubus argutus</name>
    <name type="common">Southern blackberry</name>
    <dbReference type="NCBI Taxonomy" id="59490"/>
    <lineage>
        <taxon>Eukaryota</taxon>
        <taxon>Viridiplantae</taxon>
        <taxon>Streptophyta</taxon>
        <taxon>Embryophyta</taxon>
        <taxon>Tracheophyta</taxon>
        <taxon>Spermatophyta</taxon>
        <taxon>Magnoliopsida</taxon>
        <taxon>eudicotyledons</taxon>
        <taxon>Gunneridae</taxon>
        <taxon>Pentapetalae</taxon>
        <taxon>rosids</taxon>
        <taxon>fabids</taxon>
        <taxon>Rosales</taxon>
        <taxon>Rosaceae</taxon>
        <taxon>Rosoideae</taxon>
        <taxon>Rosoideae incertae sedis</taxon>
        <taxon>Rubus</taxon>
    </lineage>
</organism>
<dbReference type="EC" id="2.3.2.27" evidence="2"/>
<evidence type="ECO:0000256" key="5">
    <source>
        <dbReference type="ARBA" id="ARBA00022833"/>
    </source>
</evidence>
<protein>
    <recommendedName>
        <fullName evidence="2">RING-type E3 ubiquitin transferase</fullName>
        <ecNumber evidence="2">2.3.2.27</ecNumber>
    </recommendedName>
</protein>
<dbReference type="PANTHER" id="PTHR15710:SF229">
    <property type="entry name" value="E3 UBIQUITIN-PROTEIN LIGASE RNF181-LIKE"/>
    <property type="match status" value="1"/>
</dbReference>
<dbReference type="Gene3D" id="3.30.40.10">
    <property type="entry name" value="Zinc/RING finger domain, C3HC4 (zinc finger)"/>
    <property type="match status" value="1"/>
</dbReference>
<evidence type="ECO:0000256" key="2">
    <source>
        <dbReference type="ARBA" id="ARBA00012483"/>
    </source>
</evidence>
<dbReference type="PROSITE" id="PS50089">
    <property type="entry name" value="ZF_RING_2"/>
    <property type="match status" value="1"/>
</dbReference>
<keyword evidence="4 6" id="KW-0863">Zinc-finger</keyword>
<evidence type="ECO:0000256" key="3">
    <source>
        <dbReference type="ARBA" id="ARBA00022723"/>
    </source>
</evidence>
<sequence length="225" mass="25621">MENTSWRGSSTEVVRHLFSRATQLRGPNRRRDLSEDYIFVRLGLCRAIGWQRAFDCPIVWEEQVRIDQRELWFHLPSLKLENEEMDPEFYRSCVEFRIGEGLTNMGVPEAEHPSAIEKFFQVADAAVSTKLPISVSVWDATVRIGGGLVPAAKSSIDALEEVRLDDGLEFESSPCAICLEDFVDGRITRLPCAHFYHLHCIVQCLEINHLCPLCRYPMPTVNGPN</sequence>
<evidence type="ECO:0000256" key="4">
    <source>
        <dbReference type="ARBA" id="ARBA00022771"/>
    </source>
</evidence>
<dbReference type="GO" id="GO:0008270">
    <property type="term" value="F:zinc ion binding"/>
    <property type="evidence" value="ECO:0007669"/>
    <property type="project" value="UniProtKB-KW"/>
</dbReference>
<evidence type="ECO:0000256" key="6">
    <source>
        <dbReference type="PROSITE-ProRule" id="PRU00175"/>
    </source>
</evidence>
<keyword evidence="3" id="KW-0479">Metal-binding</keyword>
<keyword evidence="9" id="KW-1185">Reference proteome</keyword>
<dbReference type="Proteomes" id="UP001457282">
    <property type="component" value="Unassembled WGS sequence"/>
</dbReference>
<dbReference type="GO" id="GO:0005737">
    <property type="term" value="C:cytoplasm"/>
    <property type="evidence" value="ECO:0007669"/>
    <property type="project" value="TreeGrafter"/>
</dbReference>
<reference evidence="8 9" key="1">
    <citation type="journal article" date="2023" name="G3 (Bethesda)">
        <title>A chromosome-length genome assembly and annotation of blackberry (Rubus argutus, cv. 'Hillquist').</title>
        <authorList>
            <person name="Bruna T."/>
            <person name="Aryal R."/>
            <person name="Dudchenko O."/>
            <person name="Sargent D.J."/>
            <person name="Mead D."/>
            <person name="Buti M."/>
            <person name="Cavallini A."/>
            <person name="Hytonen T."/>
            <person name="Andres J."/>
            <person name="Pham M."/>
            <person name="Weisz D."/>
            <person name="Mascagni F."/>
            <person name="Usai G."/>
            <person name="Natali L."/>
            <person name="Bassil N."/>
            <person name="Fernandez G.E."/>
            <person name="Lomsadze A."/>
            <person name="Armour M."/>
            <person name="Olukolu B."/>
            <person name="Poorten T."/>
            <person name="Britton C."/>
            <person name="Davik J."/>
            <person name="Ashrafi H."/>
            <person name="Aiden E.L."/>
            <person name="Borodovsky M."/>
            <person name="Worthington M."/>
        </authorList>
    </citation>
    <scope>NUCLEOTIDE SEQUENCE [LARGE SCALE GENOMIC DNA]</scope>
    <source>
        <strain evidence="8">PI 553951</strain>
    </source>
</reference>
<accession>A0AAW1WKK2</accession>
<dbReference type="GO" id="GO:0016567">
    <property type="term" value="P:protein ubiquitination"/>
    <property type="evidence" value="ECO:0007669"/>
    <property type="project" value="TreeGrafter"/>
</dbReference>
<evidence type="ECO:0000259" key="7">
    <source>
        <dbReference type="PROSITE" id="PS50089"/>
    </source>
</evidence>
<proteinExistence type="predicted"/>
<evidence type="ECO:0000256" key="1">
    <source>
        <dbReference type="ARBA" id="ARBA00000900"/>
    </source>
</evidence>
<dbReference type="InterPro" id="IPR013083">
    <property type="entry name" value="Znf_RING/FYVE/PHD"/>
</dbReference>
<name>A0AAW1WKK2_RUBAR</name>
<dbReference type="SUPFAM" id="SSF57850">
    <property type="entry name" value="RING/U-box"/>
    <property type="match status" value="1"/>
</dbReference>
<dbReference type="GO" id="GO:0061630">
    <property type="term" value="F:ubiquitin protein ligase activity"/>
    <property type="evidence" value="ECO:0007669"/>
    <property type="project" value="UniProtKB-EC"/>
</dbReference>
<dbReference type="AlphaFoldDB" id="A0AAW1WKK2"/>
<dbReference type="InterPro" id="IPR001841">
    <property type="entry name" value="Znf_RING"/>
</dbReference>
<dbReference type="EMBL" id="JBEDUW010000006">
    <property type="protein sequence ID" value="KAK9925430.1"/>
    <property type="molecule type" value="Genomic_DNA"/>
</dbReference>
<evidence type="ECO:0000313" key="8">
    <source>
        <dbReference type="EMBL" id="KAK9925430.1"/>
    </source>
</evidence>
<comment type="caution">
    <text evidence="8">The sequence shown here is derived from an EMBL/GenBank/DDBJ whole genome shotgun (WGS) entry which is preliminary data.</text>
</comment>
<comment type="catalytic activity">
    <reaction evidence="1">
        <text>S-ubiquitinyl-[E2 ubiquitin-conjugating enzyme]-L-cysteine + [acceptor protein]-L-lysine = [E2 ubiquitin-conjugating enzyme]-L-cysteine + N(6)-ubiquitinyl-[acceptor protein]-L-lysine.</text>
        <dbReference type="EC" id="2.3.2.27"/>
    </reaction>
</comment>
<feature type="domain" description="RING-type" evidence="7">
    <location>
        <begin position="175"/>
        <end position="215"/>
    </location>
</feature>
<keyword evidence="5" id="KW-0862">Zinc</keyword>